<reference evidence="2 3" key="1">
    <citation type="submission" date="2019-07" db="EMBL/GenBank/DDBJ databases">
        <title>Complete Genome Sequence and Methylome Analysis of Nocardia otitidis-caviarum NEB252.</title>
        <authorList>
            <person name="Fomenkov A."/>
            <person name="Anton B.P."/>
            <person name="Vincze T."/>
            <person name="Roberts R.J."/>
        </authorList>
    </citation>
    <scope>NUCLEOTIDE SEQUENCE [LARGE SCALE GENOMIC DNA]</scope>
    <source>
        <strain evidence="2 3">NEB252</strain>
    </source>
</reference>
<dbReference type="GeneID" id="80332625"/>
<dbReference type="Proteomes" id="UP000317039">
    <property type="component" value="Chromosome"/>
</dbReference>
<accession>A0A516NJ49</accession>
<dbReference type="GO" id="GO:0016812">
    <property type="term" value="F:hydrolase activity, acting on carbon-nitrogen (but not peptide) bonds, in cyclic amides"/>
    <property type="evidence" value="ECO:0007669"/>
    <property type="project" value="TreeGrafter"/>
</dbReference>
<dbReference type="InterPro" id="IPR013108">
    <property type="entry name" value="Amidohydro_3"/>
</dbReference>
<protein>
    <submittedName>
        <fullName evidence="2">D-aminoacylase</fullName>
    </submittedName>
</protein>
<organism evidence="2 3">
    <name type="scientific">Nocardia otitidiscaviarum</name>
    <dbReference type="NCBI Taxonomy" id="1823"/>
    <lineage>
        <taxon>Bacteria</taxon>
        <taxon>Bacillati</taxon>
        <taxon>Actinomycetota</taxon>
        <taxon>Actinomycetes</taxon>
        <taxon>Mycobacteriales</taxon>
        <taxon>Nocardiaceae</taxon>
        <taxon>Nocardia</taxon>
    </lineage>
</organism>
<dbReference type="AlphaFoldDB" id="A0A516NJ49"/>
<dbReference type="EMBL" id="CP041695">
    <property type="protein sequence ID" value="QDP78937.1"/>
    <property type="molecule type" value="Genomic_DNA"/>
</dbReference>
<evidence type="ECO:0000313" key="2">
    <source>
        <dbReference type="EMBL" id="QDP78937.1"/>
    </source>
</evidence>
<dbReference type="RefSeq" id="WP_143980425.1">
    <property type="nucleotide sequence ID" value="NZ_CP041695.1"/>
</dbReference>
<feature type="domain" description="Amidohydrolase 3" evidence="1">
    <location>
        <begin position="70"/>
        <end position="526"/>
    </location>
</feature>
<evidence type="ECO:0000259" key="1">
    <source>
        <dbReference type="Pfam" id="PF07969"/>
    </source>
</evidence>
<dbReference type="InterPro" id="IPR050378">
    <property type="entry name" value="Metallo-dep_Hydrolases_sf"/>
</dbReference>
<evidence type="ECO:0000313" key="3">
    <source>
        <dbReference type="Proteomes" id="UP000317039"/>
    </source>
</evidence>
<gene>
    <name evidence="2" type="ORF">FOH10_09485</name>
</gene>
<name>A0A516NJ49_9NOCA</name>
<dbReference type="KEGG" id="nod:FOH10_09485"/>
<dbReference type="PANTHER" id="PTHR11647">
    <property type="entry name" value="HYDRANTOINASE/DIHYDROPYRIMIDINASE FAMILY MEMBER"/>
    <property type="match status" value="1"/>
</dbReference>
<dbReference type="PANTHER" id="PTHR11647:SF1">
    <property type="entry name" value="COLLAPSIN RESPONSE MEDIATOR PROTEIN"/>
    <property type="match status" value="1"/>
</dbReference>
<dbReference type="InterPro" id="IPR011059">
    <property type="entry name" value="Metal-dep_hydrolase_composite"/>
</dbReference>
<dbReference type="GO" id="GO:0005829">
    <property type="term" value="C:cytosol"/>
    <property type="evidence" value="ECO:0007669"/>
    <property type="project" value="TreeGrafter"/>
</dbReference>
<sequence length="553" mass="59310">MPNGLAWSICCTPTSEATVSELLIRDIDIIDGTGAPRRRGDVLVDGGRITALAEPGSIAAADRVVQGESLVLTPGFIDMHAHSDLHLLTDPGHFPKLSQGVTTEVIGQDGLSYAPVDGPTLDIVRRQIAGWNGDPDLDFDWRTVGEYLDRLDRGITPNAAYLVPQGTLRLLVVGPEQRPATPTEIDIMRELLARSLAEGAVGMSSGLTYTPGMYADTDELAALCEVVAAAGGFYAPHTRSYGRGALAAYAEMIGLARRTGCAVHLTHATMNFGENRGRAPELLAMIDDALAAGCDISLDTYPYLPGSTTLSALLPSWVMSGGPDAALARIADPVQRVRIAADVTVNGSDGCHGVTVDWDTIQLSGVRNPELGAYVGRTVSEIAVDRDLPPVAVFFDLLTRDQLGTTILQHVGHEENVRAIMRHPRHMGGSDGLLVGERPHPRAWGTFPRYLGHYVRELGHLELEDCVNHLTGRPAERLRLRDRGLIRAGYAADLVIFDPATIADTATFDEPKQQARGISHVLVNGVFALDGGTPTGALAGRALRMNSERKETR</sequence>
<dbReference type="Gene3D" id="3.20.20.140">
    <property type="entry name" value="Metal-dependent hydrolases"/>
    <property type="match status" value="2"/>
</dbReference>
<proteinExistence type="predicted"/>
<dbReference type="InterPro" id="IPR032466">
    <property type="entry name" value="Metal_Hydrolase"/>
</dbReference>
<dbReference type="CDD" id="cd01297">
    <property type="entry name" value="D-aminoacylase"/>
    <property type="match status" value="1"/>
</dbReference>
<dbReference type="Pfam" id="PF07969">
    <property type="entry name" value="Amidohydro_3"/>
    <property type="match status" value="1"/>
</dbReference>
<dbReference type="SUPFAM" id="SSF51338">
    <property type="entry name" value="Composite domain of metallo-dependent hydrolases"/>
    <property type="match status" value="1"/>
</dbReference>
<dbReference type="SUPFAM" id="SSF51556">
    <property type="entry name" value="Metallo-dependent hydrolases"/>
    <property type="match status" value="1"/>
</dbReference>